<dbReference type="SMART" id="SM00360">
    <property type="entry name" value="RRM"/>
    <property type="match status" value="1"/>
</dbReference>
<feature type="compositionally biased region" description="Basic and acidic residues" evidence="3">
    <location>
        <begin position="175"/>
        <end position="193"/>
    </location>
</feature>
<evidence type="ECO:0000256" key="1">
    <source>
        <dbReference type="ARBA" id="ARBA00022884"/>
    </source>
</evidence>
<feature type="compositionally biased region" description="Acidic residues" evidence="3">
    <location>
        <begin position="306"/>
        <end position="315"/>
    </location>
</feature>
<keyword evidence="6" id="KW-1185">Reference proteome</keyword>
<feature type="region of interest" description="Disordered" evidence="3">
    <location>
        <begin position="284"/>
        <end position="315"/>
    </location>
</feature>
<dbReference type="HOGENOM" id="CLU_052367_4_0_1"/>
<feature type="compositionally biased region" description="Basic and acidic residues" evidence="3">
    <location>
        <begin position="1"/>
        <end position="51"/>
    </location>
</feature>
<dbReference type="InParanoid" id="A0A0D2ADP8"/>
<dbReference type="Pfam" id="PF00076">
    <property type="entry name" value="RRM_1"/>
    <property type="match status" value="1"/>
</dbReference>
<keyword evidence="1 2" id="KW-0694">RNA-binding</keyword>
<evidence type="ECO:0000313" key="5">
    <source>
        <dbReference type="EMBL" id="KIW04590.1"/>
    </source>
</evidence>
<dbReference type="VEuPathDB" id="FungiDB:PV09_04338"/>
<gene>
    <name evidence="5" type="ORF">PV09_04338</name>
</gene>
<dbReference type="InterPro" id="IPR025715">
    <property type="entry name" value="FoP_C"/>
</dbReference>
<dbReference type="Proteomes" id="UP000053259">
    <property type="component" value="Unassembled WGS sequence"/>
</dbReference>
<dbReference type="InterPro" id="IPR035979">
    <property type="entry name" value="RBD_domain_sf"/>
</dbReference>
<feature type="domain" description="RRM" evidence="4">
    <location>
        <begin position="86"/>
        <end position="163"/>
    </location>
</feature>
<dbReference type="PANTHER" id="PTHR19965:SF82">
    <property type="entry name" value="THO COMPLEX SUBUNIT 4"/>
    <property type="match status" value="1"/>
</dbReference>
<dbReference type="GO" id="GO:0005634">
    <property type="term" value="C:nucleus"/>
    <property type="evidence" value="ECO:0007669"/>
    <property type="project" value="TreeGrafter"/>
</dbReference>
<dbReference type="AlphaFoldDB" id="A0A0D2ADP8"/>
<evidence type="ECO:0000313" key="6">
    <source>
        <dbReference type="Proteomes" id="UP000053259"/>
    </source>
</evidence>
<feature type="compositionally biased region" description="Basic and acidic residues" evidence="3">
    <location>
        <begin position="234"/>
        <end position="247"/>
    </location>
</feature>
<dbReference type="STRING" id="253628.A0A0D2ADP8"/>
<dbReference type="GO" id="GO:0003729">
    <property type="term" value="F:mRNA binding"/>
    <property type="evidence" value="ECO:0007669"/>
    <property type="project" value="TreeGrafter"/>
</dbReference>
<dbReference type="InterPro" id="IPR051229">
    <property type="entry name" value="ALYREF_mRNA_export"/>
</dbReference>
<evidence type="ECO:0000256" key="3">
    <source>
        <dbReference type="SAM" id="MobiDB-lite"/>
    </source>
</evidence>
<dbReference type="Gene3D" id="3.30.70.330">
    <property type="match status" value="1"/>
</dbReference>
<dbReference type="Pfam" id="PF13865">
    <property type="entry name" value="FoP_duplication"/>
    <property type="match status" value="1"/>
</dbReference>
<dbReference type="SUPFAM" id="SSF54928">
    <property type="entry name" value="RNA-binding domain, RBD"/>
    <property type="match status" value="1"/>
</dbReference>
<dbReference type="InterPro" id="IPR012677">
    <property type="entry name" value="Nucleotide-bd_a/b_plait_sf"/>
</dbReference>
<name>A0A0D2ADP8_9PEZI</name>
<dbReference type="CDD" id="cd12418">
    <property type="entry name" value="RRM_Aly_REF_like"/>
    <property type="match status" value="1"/>
</dbReference>
<sequence length="315" mass="35714">MDRALDDIINDKKRSSFRSRDRRPPRDGVRKPTGRREESRNIDSDWVHDRYDDDDSRGPRRNGGRGGLFSQNRRRSPEERTTASGAKIKIENLHYDLTEEDVRELFTRIGEVSSVELLYDRQDRSRGIAYVTMPDIRDARDAVRDFDGANANGQPIRVTLLASSSTGRARNPFDTAERPSRSLFDRVEKRSRSESPQSRPRRGERLDHIDRYVPGERSDSRRRSPLPRRGGGNDSRRGSRRPGERPRRGPQTDAEGHKLVQGRPRKTQEELDAEMEDYWGNREEGAAASAGDTATATAAATGDVGLGDDDVDMIE</sequence>
<evidence type="ECO:0000256" key="2">
    <source>
        <dbReference type="PROSITE-ProRule" id="PRU00176"/>
    </source>
</evidence>
<dbReference type="SMART" id="SM01218">
    <property type="entry name" value="FoP_duplication"/>
    <property type="match status" value="1"/>
</dbReference>
<dbReference type="EMBL" id="KN847540">
    <property type="protein sequence ID" value="KIW04590.1"/>
    <property type="molecule type" value="Genomic_DNA"/>
</dbReference>
<evidence type="ECO:0000259" key="4">
    <source>
        <dbReference type="PROSITE" id="PS50102"/>
    </source>
</evidence>
<feature type="region of interest" description="Disordered" evidence="3">
    <location>
        <begin position="1"/>
        <end position="85"/>
    </location>
</feature>
<dbReference type="PROSITE" id="PS50102">
    <property type="entry name" value="RRM"/>
    <property type="match status" value="1"/>
</dbReference>
<organism evidence="5 6">
    <name type="scientific">Verruconis gallopava</name>
    <dbReference type="NCBI Taxonomy" id="253628"/>
    <lineage>
        <taxon>Eukaryota</taxon>
        <taxon>Fungi</taxon>
        <taxon>Dikarya</taxon>
        <taxon>Ascomycota</taxon>
        <taxon>Pezizomycotina</taxon>
        <taxon>Dothideomycetes</taxon>
        <taxon>Pleosporomycetidae</taxon>
        <taxon>Venturiales</taxon>
        <taxon>Sympoventuriaceae</taxon>
        <taxon>Verruconis</taxon>
    </lineage>
</organism>
<dbReference type="GeneID" id="27312311"/>
<feature type="compositionally biased region" description="Basic and acidic residues" evidence="3">
    <location>
        <begin position="201"/>
        <end position="222"/>
    </location>
</feature>
<feature type="region of interest" description="Disordered" evidence="3">
    <location>
        <begin position="162"/>
        <end position="271"/>
    </location>
</feature>
<dbReference type="OrthoDB" id="5382468at2759"/>
<dbReference type="PANTHER" id="PTHR19965">
    <property type="entry name" value="RNA AND EXPORT FACTOR BINDING PROTEIN"/>
    <property type="match status" value="1"/>
</dbReference>
<feature type="compositionally biased region" description="Low complexity" evidence="3">
    <location>
        <begin position="286"/>
        <end position="303"/>
    </location>
</feature>
<dbReference type="RefSeq" id="XP_016214459.1">
    <property type="nucleotide sequence ID" value="XM_016357667.1"/>
</dbReference>
<dbReference type="InterPro" id="IPR000504">
    <property type="entry name" value="RRM_dom"/>
</dbReference>
<accession>A0A0D2ADP8</accession>
<reference evidence="5 6" key="1">
    <citation type="submission" date="2015-01" db="EMBL/GenBank/DDBJ databases">
        <title>The Genome Sequence of Ochroconis gallopava CBS43764.</title>
        <authorList>
            <consortium name="The Broad Institute Genomics Platform"/>
            <person name="Cuomo C."/>
            <person name="de Hoog S."/>
            <person name="Gorbushina A."/>
            <person name="Stielow B."/>
            <person name="Teixiera M."/>
            <person name="Abouelleil A."/>
            <person name="Chapman S.B."/>
            <person name="Priest M."/>
            <person name="Young S.K."/>
            <person name="Wortman J."/>
            <person name="Nusbaum C."/>
            <person name="Birren B."/>
        </authorList>
    </citation>
    <scope>NUCLEOTIDE SEQUENCE [LARGE SCALE GENOMIC DNA]</scope>
    <source>
        <strain evidence="5 6">CBS 43764</strain>
    </source>
</reference>
<proteinExistence type="predicted"/>
<protein>
    <recommendedName>
        <fullName evidence="4">RRM domain-containing protein</fullName>
    </recommendedName>
</protein>